<accession>A0A1H6F972</accession>
<dbReference type="Pfam" id="PF01738">
    <property type="entry name" value="DLH"/>
    <property type="match status" value="1"/>
</dbReference>
<dbReference type="InterPro" id="IPR029058">
    <property type="entry name" value="AB_hydrolase_fold"/>
</dbReference>
<dbReference type="OrthoDB" id="9787933at2"/>
<dbReference type="AlphaFoldDB" id="A0A1H6F972"/>
<gene>
    <name evidence="2" type="ORF">MBHS_01419</name>
</gene>
<dbReference type="InterPro" id="IPR002925">
    <property type="entry name" value="Dienelactn_hydro"/>
</dbReference>
<proteinExistence type="predicted"/>
<dbReference type="Gene3D" id="3.40.50.1820">
    <property type="entry name" value="alpha/beta hydrolase"/>
    <property type="match status" value="1"/>
</dbReference>
<dbReference type="PANTHER" id="PTHR22946:SF0">
    <property type="entry name" value="DIENELACTONE HYDROLASE DOMAIN-CONTAINING PROTEIN"/>
    <property type="match status" value="1"/>
</dbReference>
<reference evidence="2 3" key="1">
    <citation type="submission" date="2016-10" db="EMBL/GenBank/DDBJ databases">
        <authorList>
            <person name="de Groot N.N."/>
        </authorList>
    </citation>
    <scope>NUCLEOTIDE SEQUENCE [LARGE SCALE GENOMIC DNA]</scope>
    <source>
        <strain evidence="2">MBHS1</strain>
    </source>
</reference>
<dbReference type="Proteomes" id="UP000236724">
    <property type="component" value="Unassembled WGS sequence"/>
</dbReference>
<evidence type="ECO:0000313" key="3">
    <source>
        <dbReference type="Proteomes" id="UP000236724"/>
    </source>
</evidence>
<protein>
    <submittedName>
        <fullName evidence="2">Dienelactone hydrolase family protein</fullName>
    </submittedName>
</protein>
<dbReference type="PANTHER" id="PTHR22946">
    <property type="entry name" value="DIENELACTONE HYDROLASE DOMAIN-CONTAINING PROTEIN-RELATED"/>
    <property type="match status" value="1"/>
</dbReference>
<keyword evidence="3" id="KW-1185">Reference proteome</keyword>
<dbReference type="InterPro" id="IPR050261">
    <property type="entry name" value="FrsA_esterase"/>
</dbReference>
<dbReference type="EMBL" id="FMSV02000361">
    <property type="protein sequence ID" value="SEH05564.1"/>
    <property type="molecule type" value="Genomic_DNA"/>
</dbReference>
<feature type="domain" description="Dienelactone hydrolase" evidence="1">
    <location>
        <begin position="9"/>
        <end position="158"/>
    </location>
</feature>
<evidence type="ECO:0000259" key="1">
    <source>
        <dbReference type="Pfam" id="PF01738"/>
    </source>
</evidence>
<evidence type="ECO:0000313" key="2">
    <source>
        <dbReference type="EMBL" id="SEH05564.1"/>
    </source>
</evidence>
<dbReference type="GO" id="GO:0016787">
    <property type="term" value="F:hydrolase activity"/>
    <property type="evidence" value="ECO:0007669"/>
    <property type="project" value="UniProtKB-KW"/>
</dbReference>
<dbReference type="RefSeq" id="WP_103919475.1">
    <property type="nucleotide sequence ID" value="NZ_FMSV02000361.1"/>
</dbReference>
<dbReference type="SUPFAM" id="SSF53474">
    <property type="entry name" value="alpha/beta-Hydrolases"/>
    <property type="match status" value="1"/>
</dbReference>
<name>A0A1H6F972_9GAMM</name>
<sequence>MEVLNNIEAGRARFMAAKTVLETHSSVNKDKLAAVGYCFGGGTALAMMRMGVELDGVASFHGSLGTDISVEKGTIATRVAVFTGGKDPMIPAKQVKAFEAEMKEAEIDYQLVVYPEAKHSFTNPDADKFGKKFKMPLAYDENADKDSWQKLQVFLKDIFK</sequence>
<organism evidence="2 3">
    <name type="scientific">Candidatus Venteria ishoeyi</name>
    <dbReference type="NCBI Taxonomy" id="1899563"/>
    <lineage>
        <taxon>Bacteria</taxon>
        <taxon>Pseudomonadati</taxon>
        <taxon>Pseudomonadota</taxon>
        <taxon>Gammaproteobacteria</taxon>
        <taxon>Thiotrichales</taxon>
        <taxon>Thiotrichaceae</taxon>
        <taxon>Venteria</taxon>
    </lineage>
</organism>
<keyword evidence="2" id="KW-0378">Hydrolase</keyword>